<name>A0A0W0F141_MONRR</name>
<dbReference type="Pfam" id="PF14703">
    <property type="entry name" value="PHM7_cyt"/>
    <property type="match status" value="1"/>
</dbReference>
<evidence type="ECO:0000259" key="3">
    <source>
        <dbReference type="Pfam" id="PF14703"/>
    </source>
</evidence>
<dbReference type="Pfam" id="PF13967">
    <property type="entry name" value="RSN1_TM"/>
    <property type="match status" value="1"/>
</dbReference>
<dbReference type="PANTHER" id="PTHR13018:SF149">
    <property type="entry name" value="DOMAIN PROTEIN, PUTATIVE (AFU_ORTHOLOGUE AFUA_3G11660)-RELATED"/>
    <property type="match status" value="1"/>
</dbReference>
<dbReference type="GO" id="GO:0005227">
    <property type="term" value="F:calcium-activated cation channel activity"/>
    <property type="evidence" value="ECO:0007669"/>
    <property type="project" value="InterPro"/>
</dbReference>
<keyword evidence="1" id="KW-0812">Transmembrane</keyword>
<feature type="domain" description="CSC1/OSCA1-like cytosolic" evidence="3">
    <location>
        <begin position="168"/>
        <end position="237"/>
    </location>
</feature>
<keyword evidence="1" id="KW-0472">Membrane</keyword>
<organism evidence="4 5">
    <name type="scientific">Moniliophthora roreri</name>
    <name type="common">Frosty pod rot fungus</name>
    <name type="synonym">Monilia roreri</name>
    <dbReference type="NCBI Taxonomy" id="221103"/>
    <lineage>
        <taxon>Eukaryota</taxon>
        <taxon>Fungi</taxon>
        <taxon>Dikarya</taxon>
        <taxon>Basidiomycota</taxon>
        <taxon>Agaricomycotina</taxon>
        <taxon>Agaricomycetes</taxon>
        <taxon>Agaricomycetidae</taxon>
        <taxon>Agaricales</taxon>
        <taxon>Marasmiineae</taxon>
        <taxon>Marasmiaceae</taxon>
        <taxon>Moniliophthora</taxon>
    </lineage>
</organism>
<sequence>MAPDPMDIQKALNAGRTLAPQAFYFVDCNADCDRLGVQFLRPKNKMIYEPKIKYREDNKAPPPIADSLFELLDKIGLDAVTFLLFLRLVRTLFSGVAILTCGILLPFDYIHNQKYIPTDKRIFFISCPYMAYLITFFVVYLMYIYWRDIVKLRNEWFRSPDYLQSFYARTICIAYVPEKLRSDEGISRILTGLKIPYPTTSVHIGHKVGQLPDVIKYHNQTVREFKAVLVKFFNQENISQP</sequence>
<evidence type="ECO:0000313" key="4">
    <source>
        <dbReference type="EMBL" id="KTB30029.1"/>
    </source>
</evidence>
<accession>A0A0W0F141</accession>
<gene>
    <name evidence="4" type="ORF">WG66_17409</name>
</gene>
<dbReference type="InterPro" id="IPR032880">
    <property type="entry name" value="CSC1/OSCA1-like_N"/>
</dbReference>
<feature type="transmembrane region" description="Helical" evidence="1">
    <location>
        <begin position="92"/>
        <end position="110"/>
    </location>
</feature>
<dbReference type="InterPro" id="IPR045122">
    <property type="entry name" value="Csc1-like"/>
</dbReference>
<evidence type="ECO:0000313" key="5">
    <source>
        <dbReference type="Proteomes" id="UP000054988"/>
    </source>
</evidence>
<reference evidence="4 5" key="1">
    <citation type="submission" date="2015-12" db="EMBL/GenBank/DDBJ databases">
        <title>Draft genome sequence of Moniliophthora roreri, the causal agent of frosty pod rot of cacao.</title>
        <authorList>
            <person name="Aime M.C."/>
            <person name="Diaz-Valderrama J.R."/>
            <person name="Kijpornyongpan T."/>
            <person name="Phillips-Mora W."/>
        </authorList>
    </citation>
    <scope>NUCLEOTIDE SEQUENCE [LARGE SCALE GENOMIC DNA]</scope>
    <source>
        <strain evidence="4 5">MCA 2952</strain>
    </source>
</reference>
<evidence type="ECO:0000256" key="1">
    <source>
        <dbReference type="SAM" id="Phobius"/>
    </source>
</evidence>
<dbReference type="AlphaFoldDB" id="A0A0W0F141"/>
<dbReference type="InterPro" id="IPR027815">
    <property type="entry name" value="CSC1/OSCA1-like_cyt"/>
</dbReference>
<feature type="transmembrane region" description="Helical" evidence="1">
    <location>
        <begin position="122"/>
        <end position="146"/>
    </location>
</feature>
<dbReference type="EMBL" id="LATX01002400">
    <property type="protein sequence ID" value="KTB30029.1"/>
    <property type="molecule type" value="Genomic_DNA"/>
</dbReference>
<dbReference type="Proteomes" id="UP000054988">
    <property type="component" value="Unassembled WGS sequence"/>
</dbReference>
<comment type="caution">
    <text evidence="4">The sequence shown here is derived from an EMBL/GenBank/DDBJ whole genome shotgun (WGS) entry which is preliminary data.</text>
</comment>
<keyword evidence="1" id="KW-1133">Transmembrane helix</keyword>
<protein>
    <submittedName>
        <fullName evidence="4">Uncharacterized protein</fullName>
    </submittedName>
</protein>
<dbReference type="PANTHER" id="PTHR13018">
    <property type="entry name" value="PROBABLE MEMBRANE PROTEIN DUF221-RELATED"/>
    <property type="match status" value="1"/>
</dbReference>
<proteinExistence type="predicted"/>
<feature type="domain" description="CSC1/OSCA1-like N-terminal transmembrane" evidence="2">
    <location>
        <begin position="39"/>
        <end position="143"/>
    </location>
</feature>
<evidence type="ECO:0000259" key="2">
    <source>
        <dbReference type="Pfam" id="PF13967"/>
    </source>
</evidence>
<dbReference type="GO" id="GO:0005886">
    <property type="term" value="C:plasma membrane"/>
    <property type="evidence" value="ECO:0007669"/>
    <property type="project" value="TreeGrafter"/>
</dbReference>